<keyword evidence="1" id="KW-0812">Transmembrane</keyword>
<reference evidence="3" key="1">
    <citation type="submission" date="2016-08" db="EMBL/GenBank/DDBJ databases">
        <authorList>
            <person name="Varghese N."/>
            <person name="Submissions Spin"/>
        </authorList>
    </citation>
    <scope>NUCLEOTIDE SEQUENCE [LARGE SCALE GENOMIC DNA]</scope>
    <source>
        <strain evidence="3">R-52791</strain>
    </source>
</reference>
<dbReference type="AlphaFoldDB" id="A0A1C4H408"/>
<keyword evidence="3" id="KW-1185">Reference proteome</keyword>
<protein>
    <submittedName>
        <fullName evidence="2">Uncharacterized protein</fullName>
    </submittedName>
</protein>
<dbReference type="EMBL" id="FMBL01000002">
    <property type="protein sequence ID" value="SCC79666.1"/>
    <property type="molecule type" value="Genomic_DNA"/>
</dbReference>
<keyword evidence="1" id="KW-1133">Transmembrane helix</keyword>
<evidence type="ECO:0000313" key="2">
    <source>
        <dbReference type="EMBL" id="SCC79666.1"/>
    </source>
</evidence>
<gene>
    <name evidence="2" type="ORF">GA0061077_0769</name>
</gene>
<organism evidence="2 3">
    <name type="scientific">Bifidobacterium commune</name>
    <dbReference type="NCBI Taxonomy" id="1505727"/>
    <lineage>
        <taxon>Bacteria</taxon>
        <taxon>Bacillati</taxon>
        <taxon>Actinomycetota</taxon>
        <taxon>Actinomycetes</taxon>
        <taxon>Bifidobacteriales</taxon>
        <taxon>Bifidobacteriaceae</taxon>
        <taxon>Bifidobacterium</taxon>
    </lineage>
</organism>
<dbReference type="Proteomes" id="UP000242610">
    <property type="component" value="Unassembled WGS sequence"/>
</dbReference>
<accession>A0A1C4H408</accession>
<evidence type="ECO:0000313" key="3">
    <source>
        <dbReference type="Proteomes" id="UP000242610"/>
    </source>
</evidence>
<feature type="transmembrane region" description="Helical" evidence="1">
    <location>
        <begin position="16"/>
        <end position="36"/>
    </location>
</feature>
<name>A0A1C4H408_9BIFI</name>
<evidence type="ECO:0000256" key="1">
    <source>
        <dbReference type="SAM" id="Phobius"/>
    </source>
</evidence>
<proteinExistence type="predicted"/>
<sequence length="68" mass="7651">MHARAIKFSPSAKSCVTLLLSIAIPSFVPFAPMYLIELFRRAKMFYRCGLCDAKVYALGFFMIESALP</sequence>
<keyword evidence="1" id="KW-0472">Membrane</keyword>
<dbReference type="STRING" id="1505727.GA0061077_0769"/>